<accession>A0A0D0B178</accession>
<name>A0A0D0B178_9AGAR</name>
<organism evidence="1 2">
    <name type="scientific">Collybiopsis luxurians FD-317 M1</name>
    <dbReference type="NCBI Taxonomy" id="944289"/>
    <lineage>
        <taxon>Eukaryota</taxon>
        <taxon>Fungi</taxon>
        <taxon>Dikarya</taxon>
        <taxon>Basidiomycota</taxon>
        <taxon>Agaricomycotina</taxon>
        <taxon>Agaricomycetes</taxon>
        <taxon>Agaricomycetidae</taxon>
        <taxon>Agaricales</taxon>
        <taxon>Marasmiineae</taxon>
        <taxon>Omphalotaceae</taxon>
        <taxon>Collybiopsis</taxon>
        <taxon>Collybiopsis luxurians</taxon>
    </lineage>
</organism>
<proteinExistence type="predicted"/>
<reference evidence="1 2" key="1">
    <citation type="submission" date="2014-04" db="EMBL/GenBank/DDBJ databases">
        <title>Evolutionary Origins and Diversification of the Mycorrhizal Mutualists.</title>
        <authorList>
            <consortium name="DOE Joint Genome Institute"/>
            <consortium name="Mycorrhizal Genomics Consortium"/>
            <person name="Kohler A."/>
            <person name="Kuo A."/>
            <person name="Nagy L.G."/>
            <person name="Floudas D."/>
            <person name="Copeland A."/>
            <person name="Barry K.W."/>
            <person name="Cichocki N."/>
            <person name="Veneault-Fourrey C."/>
            <person name="LaButti K."/>
            <person name="Lindquist E.A."/>
            <person name="Lipzen A."/>
            <person name="Lundell T."/>
            <person name="Morin E."/>
            <person name="Murat C."/>
            <person name="Riley R."/>
            <person name="Ohm R."/>
            <person name="Sun H."/>
            <person name="Tunlid A."/>
            <person name="Henrissat B."/>
            <person name="Grigoriev I.V."/>
            <person name="Hibbett D.S."/>
            <person name="Martin F."/>
        </authorList>
    </citation>
    <scope>NUCLEOTIDE SEQUENCE [LARGE SCALE GENOMIC DNA]</scope>
    <source>
        <strain evidence="1 2">FD-317 M1</strain>
    </source>
</reference>
<dbReference type="EMBL" id="KN834794">
    <property type="protein sequence ID" value="KIK56845.1"/>
    <property type="molecule type" value="Genomic_DNA"/>
</dbReference>
<sequence length="112" mass="12343">MTTCRSSWISFGEQLEAFDQDLFQIPGPHIDQMCGIEDTAECLTILLIDARLELLKALMALRRLPLDVNAHQQAKSAAENSLEIVRTLLKTIVTLQELCDATSAPASQLTST</sequence>
<gene>
    <name evidence="1" type="ORF">GYMLUDRAFT_247393</name>
</gene>
<protein>
    <submittedName>
        <fullName evidence="1">Uncharacterized protein</fullName>
    </submittedName>
</protein>
<evidence type="ECO:0000313" key="2">
    <source>
        <dbReference type="Proteomes" id="UP000053593"/>
    </source>
</evidence>
<dbReference type="AlphaFoldDB" id="A0A0D0B178"/>
<evidence type="ECO:0000313" key="1">
    <source>
        <dbReference type="EMBL" id="KIK56845.1"/>
    </source>
</evidence>
<dbReference type="HOGENOM" id="CLU_2146149_0_0_1"/>
<keyword evidence="2" id="KW-1185">Reference proteome</keyword>
<dbReference type="Proteomes" id="UP000053593">
    <property type="component" value="Unassembled WGS sequence"/>
</dbReference>